<comment type="similarity">
    <text evidence="5">Belongs to the bacteriophage holin family. Cp-1 holin subfamily.</text>
</comment>
<name>A0ABD4LLQ8_BACCE</name>
<dbReference type="InterPro" id="IPR006480">
    <property type="entry name" value="Phage_holin_4_1"/>
</dbReference>
<reference evidence="7 8" key="1">
    <citation type="submission" date="2020-12" db="EMBL/GenBank/DDBJ databases">
        <title>Genome assembly for a thermostable protease producing Bacillus cereus MAKP1 strain isolated from chicken gut.</title>
        <authorList>
            <person name="Malaviya A."/>
        </authorList>
    </citation>
    <scope>NUCLEOTIDE SEQUENCE [LARGE SCALE GENOMIC DNA]</scope>
    <source>
        <strain evidence="7 8">MAKP1</strain>
    </source>
</reference>
<feature type="transmembrane region" description="Helical" evidence="6">
    <location>
        <begin position="76"/>
        <end position="98"/>
    </location>
</feature>
<evidence type="ECO:0000256" key="1">
    <source>
        <dbReference type="ARBA" id="ARBA00004141"/>
    </source>
</evidence>
<evidence type="ECO:0000256" key="4">
    <source>
        <dbReference type="ARBA" id="ARBA00023136"/>
    </source>
</evidence>
<evidence type="ECO:0000256" key="2">
    <source>
        <dbReference type="ARBA" id="ARBA00022692"/>
    </source>
</evidence>
<evidence type="ECO:0000313" key="7">
    <source>
        <dbReference type="EMBL" id="MBK1611792.1"/>
    </source>
</evidence>
<dbReference type="Proteomes" id="UP000613452">
    <property type="component" value="Unassembled WGS sequence"/>
</dbReference>
<dbReference type="GO" id="GO:0016020">
    <property type="term" value="C:membrane"/>
    <property type="evidence" value="ECO:0007669"/>
    <property type="project" value="UniProtKB-SubCell"/>
</dbReference>
<evidence type="ECO:0000256" key="5">
    <source>
        <dbReference type="ARBA" id="ARBA00023600"/>
    </source>
</evidence>
<keyword evidence="4 6" id="KW-0472">Membrane</keyword>
<evidence type="ECO:0000256" key="6">
    <source>
        <dbReference type="SAM" id="Phobius"/>
    </source>
</evidence>
<accession>A0ABD4LLQ8</accession>
<feature type="transmembrane region" description="Helical" evidence="6">
    <location>
        <begin position="44"/>
        <end position="64"/>
    </location>
</feature>
<protein>
    <submittedName>
        <fullName evidence="7">Phage holin family protein</fullName>
    </submittedName>
</protein>
<dbReference type="AlphaFoldDB" id="A0ABD4LLQ8"/>
<feature type="transmembrane region" description="Helical" evidence="6">
    <location>
        <begin position="20"/>
        <end position="38"/>
    </location>
</feature>
<comment type="caution">
    <text evidence="7">The sequence shown here is derived from an EMBL/GenBank/DDBJ whole genome shotgun (WGS) entry which is preliminary data.</text>
</comment>
<evidence type="ECO:0000256" key="3">
    <source>
        <dbReference type="ARBA" id="ARBA00022989"/>
    </source>
</evidence>
<sequence>MKTEALARHVESVTKYANEYSLYFTGIMTTITWALGGWDTALKVLIAFIAIDIATGVIIGLFFEKSFSSRRLRKGFGTKIGYLIVIMLCNLLDMVFFVESPILRTASIYFYVAVEGSSIVENLGKMGVPIPKQLKEKLAQLNEEHVGSEEEKK</sequence>
<organism evidence="7 8">
    <name type="scientific">Bacillus cereus</name>
    <dbReference type="NCBI Taxonomy" id="1396"/>
    <lineage>
        <taxon>Bacteria</taxon>
        <taxon>Bacillati</taxon>
        <taxon>Bacillota</taxon>
        <taxon>Bacilli</taxon>
        <taxon>Bacillales</taxon>
        <taxon>Bacillaceae</taxon>
        <taxon>Bacillus</taxon>
        <taxon>Bacillus cereus group</taxon>
    </lineage>
</organism>
<proteinExistence type="inferred from homology"/>
<dbReference type="EMBL" id="JAEFBZ010000007">
    <property type="protein sequence ID" value="MBK1611792.1"/>
    <property type="molecule type" value="Genomic_DNA"/>
</dbReference>
<dbReference type="Pfam" id="PF05105">
    <property type="entry name" value="Phage_holin_4_1"/>
    <property type="match status" value="1"/>
</dbReference>
<keyword evidence="2 6" id="KW-0812">Transmembrane</keyword>
<gene>
    <name evidence="7" type="ORF">JCR31_28590</name>
</gene>
<comment type="subcellular location">
    <subcellularLocation>
        <location evidence="1">Membrane</location>
        <topology evidence="1">Multi-pass membrane protein</topology>
    </subcellularLocation>
</comment>
<evidence type="ECO:0000313" key="8">
    <source>
        <dbReference type="Proteomes" id="UP000613452"/>
    </source>
</evidence>
<dbReference type="RefSeq" id="WP_200152628.1">
    <property type="nucleotide sequence ID" value="NZ_JAEFBZ010000007.1"/>
</dbReference>
<dbReference type="NCBIfam" id="TIGR01593">
    <property type="entry name" value="holin_tox_secr"/>
    <property type="match status" value="1"/>
</dbReference>
<keyword evidence="3 6" id="KW-1133">Transmembrane helix</keyword>